<dbReference type="EMBL" id="CAEZXP010000009">
    <property type="protein sequence ID" value="CAB4708986.1"/>
    <property type="molecule type" value="Genomic_DNA"/>
</dbReference>
<dbReference type="InterPro" id="IPR001296">
    <property type="entry name" value="Glyco_trans_1"/>
</dbReference>
<dbReference type="Pfam" id="PF13579">
    <property type="entry name" value="Glyco_trans_4_4"/>
    <property type="match status" value="1"/>
</dbReference>
<evidence type="ECO:0000313" key="3">
    <source>
        <dbReference type="EMBL" id="CAB4708986.1"/>
    </source>
</evidence>
<dbReference type="Pfam" id="PF00534">
    <property type="entry name" value="Glycos_transf_1"/>
    <property type="match status" value="1"/>
</dbReference>
<reference evidence="3" key="1">
    <citation type="submission" date="2020-05" db="EMBL/GenBank/DDBJ databases">
        <authorList>
            <person name="Chiriac C."/>
            <person name="Salcher M."/>
            <person name="Ghai R."/>
            <person name="Kavagutti S V."/>
        </authorList>
    </citation>
    <scope>NUCLEOTIDE SEQUENCE</scope>
</reference>
<dbReference type="GO" id="GO:0016757">
    <property type="term" value="F:glycosyltransferase activity"/>
    <property type="evidence" value="ECO:0007669"/>
    <property type="project" value="InterPro"/>
</dbReference>
<name>A0A6J6QDY9_9ZZZZ</name>
<feature type="domain" description="Glycosyltransferase subfamily 4-like N-terminal" evidence="2">
    <location>
        <begin position="15"/>
        <end position="179"/>
    </location>
</feature>
<organism evidence="3">
    <name type="scientific">freshwater metagenome</name>
    <dbReference type="NCBI Taxonomy" id="449393"/>
    <lineage>
        <taxon>unclassified sequences</taxon>
        <taxon>metagenomes</taxon>
        <taxon>ecological metagenomes</taxon>
    </lineage>
</organism>
<gene>
    <name evidence="3" type="ORF">UFOPK2399_01872</name>
</gene>
<sequence>MKVLVVSGIWPPDVGGPASHAPEVSAFLRSRGHEVRAVITAAGPPAPEAYPVAWVSRALPPGVRHAEAMRRIIEGARFADVVYSTGMFGRSSLGCVAARRPLVVKLTADPAYERARRWRLWGGSLEDFQDHPSVSSLPLRISRDFDAKHAAHVVTPSSYLRELAIGWGVAPEHATVLPNPAPPLPKLRPREEIRAELGFDGPTLVFAGRLTAQKSLDIGIAAAKKAGLPLVIAGDGPDRAALEALGYARFLGPLTRQNVLELFLAGDASLLSSSWENFPHTVVEALAVGTPMIATDTGGVAEVVSDGVNGLIVPPGDIDALAAAITRFFTDDALAARLREAAVASVADYAAERVYGRLEEILLEAAR</sequence>
<dbReference type="Gene3D" id="3.40.50.2000">
    <property type="entry name" value="Glycogen Phosphorylase B"/>
    <property type="match status" value="2"/>
</dbReference>
<dbReference type="AlphaFoldDB" id="A0A6J6QDY9"/>
<evidence type="ECO:0000259" key="1">
    <source>
        <dbReference type="Pfam" id="PF00534"/>
    </source>
</evidence>
<dbReference type="CDD" id="cd03801">
    <property type="entry name" value="GT4_PimA-like"/>
    <property type="match status" value="1"/>
</dbReference>
<protein>
    <submittedName>
        <fullName evidence="3">Unannotated protein</fullName>
    </submittedName>
</protein>
<dbReference type="InterPro" id="IPR050194">
    <property type="entry name" value="Glycosyltransferase_grp1"/>
</dbReference>
<proteinExistence type="predicted"/>
<dbReference type="InterPro" id="IPR028098">
    <property type="entry name" value="Glyco_trans_4-like_N"/>
</dbReference>
<feature type="domain" description="Glycosyl transferase family 1" evidence="1">
    <location>
        <begin position="190"/>
        <end position="342"/>
    </location>
</feature>
<accession>A0A6J6QDY9</accession>
<dbReference type="SUPFAM" id="SSF53756">
    <property type="entry name" value="UDP-Glycosyltransferase/glycogen phosphorylase"/>
    <property type="match status" value="1"/>
</dbReference>
<evidence type="ECO:0000259" key="2">
    <source>
        <dbReference type="Pfam" id="PF13579"/>
    </source>
</evidence>
<dbReference type="PANTHER" id="PTHR45947">
    <property type="entry name" value="SULFOQUINOVOSYL TRANSFERASE SQD2"/>
    <property type="match status" value="1"/>
</dbReference>
<dbReference type="PANTHER" id="PTHR45947:SF3">
    <property type="entry name" value="SULFOQUINOVOSYL TRANSFERASE SQD2"/>
    <property type="match status" value="1"/>
</dbReference>